<evidence type="ECO:0000313" key="8">
    <source>
        <dbReference type="EMBL" id="MBV0933296.1"/>
    </source>
</evidence>
<evidence type="ECO:0000256" key="1">
    <source>
        <dbReference type="ARBA" id="ARBA00023015"/>
    </source>
</evidence>
<dbReference type="InterPro" id="IPR001789">
    <property type="entry name" value="Sig_transdc_resp-reg_receiver"/>
</dbReference>
<feature type="domain" description="Response regulatory" evidence="6">
    <location>
        <begin position="7"/>
        <end position="120"/>
    </location>
</feature>
<keyword evidence="3" id="KW-0804">Transcription</keyword>
<gene>
    <name evidence="8" type="ORF">KTN04_08095</name>
</gene>
<dbReference type="RefSeq" id="WP_217334717.1">
    <property type="nucleotide sequence ID" value="NZ_JAHQZT010000008.1"/>
</dbReference>
<proteinExistence type="predicted"/>
<feature type="domain" description="OmpR/PhoB-type" evidence="7">
    <location>
        <begin position="126"/>
        <end position="229"/>
    </location>
</feature>
<keyword evidence="2 5" id="KW-0238">DNA-binding</keyword>
<evidence type="ECO:0000256" key="4">
    <source>
        <dbReference type="PROSITE-ProRule" id="PRU00169"/>
    </source>
</evidence>
<dbReference type="EMBL" id="JAHQZT010000008">
    <property type="protein sequence ID" value="MBV0933296.1"/>
    <property type="molecule type" value="Genomic_DNA"/>
</dbReference>
<dbReference type="CDD" id="cd00156">
    <property type="entry name" value="REC"/>
    <property type="match status" value="1"/>
</dbReference>
<dbReference type="PANTHER" id="PTHR48111">
    <property type="entry name" value="REGULATOR OF RPOS"/>
    <property type="match status" value="1"/>
</dbReference>
<dbReference type="InterPro" id="IPR001867">
    <property type="entry name" value="OmpR/PhoB-type_DNA-bd"/>
</dbReference>
<evidence type="ECO:0000256" key="2">
    <source>
        <dbReference type="ARBA" id="ARBA00023125"/>
    </source>
</evidence>
<protein>
    <submittedName>
        <fullName evidence="8">Response regulator transcription factor</fullName>
    </submittedName>
</protein>
<evidence type="ECO:0000259" key="6">
    <source>
        <dbReference type="PROSITE" id="PS50110"/>
    </source>
</evidence>
<reference evidence="8 9" key="1">
    <citation type="submission" date="2021-06" db="EMBL/GenBank/DDBJ databases">
        <title>Bacterium isolated from marine sediment.</title>
        <authorList>
            <person name="Zhu K.-L."/>
            <person name="Du Z.-J."/>
            <person name="Liang Q.-Y."/>
        </authorList>
    </citation>
    <scope>NUCLEOTIDE SEQUENCE [LARGE SCALE GENOMIC DNA]</scope>
    <source>
        <strain evidence="8 9">A346</strain>
    </source>
</reference>
<name>A0ABS6MBS7_9GAMM</name>
<organism evidence="8 9">
    <name type="scientific">Marinobacterium weihaiense</name>
    <dbReference type="NCBI Taxonomy" id="2851016"/>
    <lineage>
        <taxon>Bacteria</taxon>
        <taxon>Pseudomonadati</taxon>
        <taxon>Pseudomonadota</taxon>
        <taxon>Gammaproteobacteria</taxon>
        <taxon>Oceanospirillales</taxon>
        <taxon>Oceanospirillaceae</taxon>
        <taxon>Marinobacterium</taxon>
    </lineage>
</organism>
<dbReference type="PROSITE" id="PS51755">
    <property type="entry name" value="OMPR_PHOB"/>
    <property type="match status" value="1"/>
</dbReference>
<dbReference type="InterPro" id="IPR039420">
    <property type="entry name" value="WalR-like"/>
</dbReference>
<dbReference type="Pfam" id="PF00486">
    <property type="entry name" value="Trans_reg_C"/>
    <property type="match status" value="1"/>
</dbReference>
<keyword evidence="4" id="KW-0597">Phosphoprotein</keyword>
<dbReference type="Pfam" id="PF00072">
    <property type="entry name" value="Response_reg"/>
    <property type="match status" value="1"/>
</dbReference>
<dbReference type="CDD" id="cd00383">
    <property type="entry name" value="trans_reg_C"/>
    <property type="match status" value="1"/>
</dbReference>
<comment type="caution">
    <text evidence="8">The sequence shown here is derived from an EMBL/GenBank/DDBJ whole genome shotgun (WGS) entry which is preliminary data.</text>
</comment>
<evidence type="ECO:0000313" key="9">
    <source>
        <dbReference type="Proteomes" id="UP000755551"/>
    </source>
</evidence>
<evidence type="ECO:0000256" key="3">
    <source>
        <dbReference type="ARBA" id="ARBA00023163"/>
    </source>
</evidence>
<evidence type="ECO:0000259" key="7">
    <source>
        <dbReference type="PROSITE" id="PS51755"/>
    </source>
</evidence>
<keyword evidence="9" id="KW-1185">Reference proteome</keyword>
<dbReference type="SMART" id="SM00862">
    <property type="entry name" value="Trans_reg_C"/>
    <property type="match status" value="1"/>
</dbReference>
<keyword evidence="1" id="KW-0805">Transcription regulation</keyword>
<accession>A0ABS6MBS7</accession>
<evidence type="ECO:0000256" key="5">
    <source>
        <dbReference type="PROSITE-ProRule" id="PRU01091"/>
    </source>
</evidence>
<feature type="modified residue" description="4-aspartylphosphate" evidence="4">
    <location>
        <position position="56"/>
    </location>
</feature>
<dbReference type="SMART" id="SM00448">
    <property type="entry name" value="REC"/>
    <property type="match status" value="1"/>
</dbReference>
<dbReference type="PROSITE" id="PS50110">
    <property type="entry name" value="RESPONSE_REGULATORY"/>
    <property type="match status" value="1"/>
</dbReference>
<sequence>MQATSPRIAVIEDNPDLQDELLFFLKAKGLDAWGANSAEAFWKQLHRTPADIVLIDVALPGEDGLSVLDYLSGLEKYGLIIMTAYDSMQLKQRGLSLGADLYLQKPVNFGRLYQYLVELWSRMCQQASAETDGMPAPLRWHLHAQHLVSPSGTTLPLTPQEHALLEILLRNQNEVCSKDQLHDLLFGYDPEPNTHRINVILSRLRSKARQHDLTLPIRAIFGKGIVFRDLSQ</sequence>
<dbReference type="PANTHER" id="PTHR48111:SF67">
    <property type="entry name" value="TRANSCRIPTIONAL REGULATORY PROTEIN TCTD"/>
    <property type="match status" value="1"/>
</dbReference>
<feature type="DNA-binding region" description="OmpR/PhoB-type" evidence="5">
    <location>
        <begin position="126"/>
        <end position="229"/>
    </location>
</feature>
<dbReference type="Proteomes" id="UP000755551">
    <property type="component" value="Unassembled WGS sequence"/>
</dbReference>